<evidence type="ECO:0000313" key="1">
    <source>
        <dbReference type="EMBL" id="CAB4157786.1"/>
    </source>
</evidence>
<gene>
    <name evidence="1" type="ORF">UFOVP694_48</name>
</gene>
<protein>
    <submittedName>
        <fullName evidence="1">Uncharacterized protein</fullName>
    </submittedName>
</protein>
<reference evidence="1" key="1">
    <citation type="submission" date="2020-04" db="EMBL/GenBank/DDBJ databases">
        <authorList>
            <person name="Chiriac C."/>
            <person name="Salcher M."/>
            <person name="Ghai R."/>
            <person name="Kavagutti S V."/>
        </authorList>
    </citation>
    <scope>NUCLEOTIDE SEQUENCE</scope>
</reference>
<sequence>MATTNKDFRVKNGLIVEGTTATVNGSNVVTESSTSTLTNKTLTSPTLTTPALGTPASGVLTNATGLPLTTGVTGTLPIANGGTNLTSYTTGDIIIASATNTLSKLAAVTSGYVLTSNGAGTAPSWQVAGGGSSLPSQTGNAGKLLTTDGTTASWSTTVANLGIGTTSLTTASGYGSITIDGTNGSLWSAKANGTEVFRIQPTAAGTTINEIANAPLLFNTNNTERMRIDSVGNVGIGTSTMNGSLNIKGIDASNTGTVSILKYGGTAASPTETSDWPTPILALRGYGNFTSESMLSFGYSNDAIYQTGEAVWNFRLVGIASATSSTSSTNLTLMGPGALILGSGSAERMRIDSSGNVGIGGTSTGSKLQVFGSFAATTKSFDIEHPTKSDMRLRYGSLEGPENGVYVRGKSKGKTIELPDYWTGLVHEDTITASLTAIGSGTLYVKEVINNTVIVGGTAKEFFFTIYGERKDVDKLTVEY</sequence>
<proteinExistence type="predicted"/>
<dbReference type="EMBL" id="LR796651">
    <property type="protein sequence ID" value="CAB4157786.1"/>
    <property type="molecule type" value="Genomic_DNA"/>
</dbReference>
<name>A0A6J5NJ73_9CAUD</name>
<accession>A0A6J5NJ73</accession>
<organism evidence="1">
    <name type="scientific">uncultured Caudovirales phage</name>
    <dbReference type="NCBI Taxonomy" id="2100421"/>
    <lineage>
        <taxon>Viruses</taxon>
        <taxon>Duplodnaviria</taxon>
        <taxon>Heunggongvirae</taxon>
        <taxon>Uroviricota</taxon>
        <taxon>Caudoviricetes</taxon>
        <taxon>Peduoviridae</taxon>
        <taxon>Maltschvirus</taxon>
        <taxon>Maltschvirus maltsch</taxon>
    </lineage>
</organism>